<sequence>MSSCAVTGHRVLGKNFSAERLEEALRSLCAEGCDTFYCGMALGFDTVCGEALLRLKGEYPVRLVACIPCADQSERFSAAQRARYDALLSACDERVVLHERYENGCMFERNRYMVDRCDVLLAYLESGRGGTLYTVNYARKKGKRVLFV</sequence>
<accession>A0A9D2II75</accession>
<dbReference type="PANTHER" id="PTHR38440">
    <property type="entry name" value="UPF0398 PROTEIN YPSA"/>
    <property type="match status" value="1"/>
</dbReference>
<reference evidence="1" key="2">
    <citation type="submission" date="2021-04" db="EMBL/GenBank/DDBJ databases">
        <authorList>
            <person name="Gilroy R."/>
        </authorList>
    </citation>
    <scope>NUCLEOTIDE SEQUENCE</scope>
    <source>
        <strain evidence="1">CHK192-19661</strain>
    </source>
</reference>
<gene>
    <name evidence="1" type="ORF">H9726_03275</name>
</gene>
<dbReference type="InterPro" id="IPR010697">
    <property type="entry name" value="YspA"/>
</dbReference>
<dbReference type="AlphaFoldDB" id="A0A9D2II75"/>
<protein>
    <submittedName>
        <fullName evidence="1">DUF1273 domain-containing protein</fullName>
    </submittedName>
</protein>
<dbReference type="EMBL" id="DXCF01000018">
    <property type="protein sequence ID" value="HIZ09491.1"/>
    <property type="molecule type" value="Genomic_DNA"/>
</dbReference>
<name>A0A9D2II75_9FIRM</name>
<dbReference type="SUPFAM" id="SSF102405">
    <property type="entry name" value="MCP/YpsA-like"/>
    <property type="match status" value="1"/>
</dbReference>
<dbReference type="Gene3D" id="3.40.50.450">
    <property type="match status" value="1"/>
</dbReference>
<comment type="caution">
    <text evidence="1">The sequence shown here is derived from an EMBL/GenBank/DDBJ whole genome shotgun (WGS) entry which is preliminary data.</text>
</comment>
<dbReference type="Pfam" id="PF06908">
    <property type="entry name" value="YpsA"/>
    <property type="match status" value="1"/>
</dbReference>
<proteinExistence type="predicted"/>
<dbReference type="Proteomes" id="UP000824025">
    <property type="component" value="Unassembled WGS sequence"/>
</dbReference>
<dbReference type="PANTHER" id="PTHR38440:SF1">
    <property type="entry name" value="UPF0398 PROTEIN SPR0331"/>
    <property type="match status" value="1"/>
</dbReference>
<evidence type="ECO:0000313" key="2">
    <source>
        <dbReference type="Proteomes" id="UP000824025"/>
    </source>
</evidence>
<organism evidence="1 2">
    <name type="scientific">Candidatus Borkfalkia avicola</name>
    <dbReference type="NCBI Taxonomy" id="2838503"/>
    <lineage>
        <taxon>Bacteria</taxon>
        <taxon>Bacillati</taxon>
        <taxon>Bacillota</taxon>
        <taxon>Clostridia</taxon>
        <taxon>Christensenellales</taxon>
        <taxon>Christensenellaceae</taxon>
        <taxon>Candidatus Borkfalkia</taxon>
    </lineage>
</organism>
<reference evidence="1" key="1">
    <citation type="journal article" date="2021" name="PeerJ">
        <title>Extensive microbial diversity within the chicken gut microbiome revealed by metagenomics and culture.</title>
        <authorList>
            <person name="Gilroy R."/>
            <person name="Ravi A."/>
            <person name="Getino M."/>
            <person name="Pursley I."/>
            <person name="Horton D.L."/>
            <person name="Alikhan N.F."/>
            <person name="Baker D."/>
            <person name="Gharbi K."/>
            <person name="Hall N."/>
            <person name="Watson M."/>
            <person name="Adriaenssens E.M."/>
            <person name="Foster-Nyarko E."/>
            <person name="Jarju S."/>
            <person name="Secka A."/>
            <person name="Antonio M."/>
            <person name="Oren A."/>
            <person name="Chaudhuri R.R."/>
            <person name="La Ragione R."/>
            <person name="Hildebrand F."/>
            <person name="Pallen M.J."/>
        </authorList>
    </citation>
    <scope>NUCLEOTIDE SEQUENCE</scope>
    <source>
        <strain evidence="1">CHK192-19661</strain>
    </source>
</reference>
<evidence type="ECO:0000313" key="1">
    <source>
        <dbReference type="EMBL" id="HIZ09491.1"/>
    </source>
</evidence>